<gene>
    <name evidence="2" type="ORF">SD37_00235</name>
</gene>
<feature type="region of interest" description="Disordered" evidence="1">
    <location>
        <begin position="1"/>
        <end position="35"/>
    </location>
</feature>
<protein>
    <recommendedName>
        <fullName evidence="4">ESX-1 secretion-associated protein</fullName>
    </recommendedName>
</protein>
<feature type="compositionally biased region" description="Basic and acidic residues" evidence="1">
    <location>
        <begin position="17"/>
        <end position="35"/>
    </location>
</feature>
<evidence type="ECO:0000256" key="1">
    <source>
        <dbReference type="SAM" id="MobiDB-lite"/>
    </source>
</evidence>
<accession>A0A193BPW0</accession>
<dbReference type="AlphaFoldDB" id="A0A193BPW0"/>
<evidence type="ECO:0000313" key="3">
    <source>
        <dbReference type="Proteomes" id="UP000093695"/>
    </source>
</evidence>
<dbReference type="RefSeq" id="WP_037308575.1">
    <property type="nucleotide sequence ID" value="NZ_CP016174.1"/>
</dbReference>
<reference evidence="2 3" key="1">
    <citation type="journal article" date="2015" name="Genome Announc.">
        <title>Draft Genome Sequence of Norvancomycin-Producing Strain Amycolatopsis orientalis CPCC200066.</title>
        <authorList>
            <person name="Lei X."/>
            <person name="Yuan F."/>
            <person name="Shi Y."/>
            <person name="Li X."/>
            <person name="Wang L."/>
            <person name="Hong B."/>
        </authorList>
    </citation>
    <scope>NUCLEOTIDE SEQUENCE [LARGE SCALE GENOMIC DNA]</scope>
    <source>
        <strain evidence="2 3">B-37</strain>
    </source>
</reference>
<sequence>MGQPQAGQGFDVNPDQIDEHAKQVEQTHEHLRTALDADRDRVDMLAFGLIGNMCGMPLICNNLSENVREALQSAISAGEHHVAAVRKWAEVRRVTDQDAVDLLKRAEQVERG</sequence>
<evidence type="ECO:0000313" key="2">
    <source>
        <dbReference type="EMBL" id="ANN14236.1"/>
    </source>
</evidence>
<dbReference type="STRING" id="31958.SD37_00235"/>
<dbReference type="KEGG" id="aori:SD37_00235"/>
<evidence type="ECO:0008006" key="4">
    <source>
        <dbReference type="Google" id="ProtNLM"/>
    </source>
</evidence>
<proteinExistence type="predicted"/>
<organism evidence="2 3">
    <name type="scientific">Amycolatopsis orientalis</name>
    <name type="common">Nocardia orientalis</name>
    <dbReference type="NCBI Taxonomy" id="31958"/>
    <lineage>
        <taxon>Bacteria</taxon>
        <taxon>Bacillati</taxon>
        <taxon>Actinomycetota</taxon>
        <taxon>Actinomycetes</taxon>
        <taxon>Pseudonocardiales</taxon>
        <taxon>Pseudonocardiaceae</taxon>
        <taxon>Amycolatopsis</taxon>
    </lineage>
</organism>
<dbReference type="EMBL" id="CP016174">
    <property type="protein sequence ID" value="ANN14236.1"/>
    <property type="molecule type" value="Genomic_DNA"/>
</dbReference>
<dbReference type="Proteomes" id="UP000093695">
    <property type="component" value="Chromosome"/>
</dbReference>
<keyword evidence="3" id="KW-1185">Reference proteome</keyword>
<name>A0A193BPW0_AMYOR</name>